<comment type="caution">
    <text evidence="1">The sequence shown here is derived from an EMBL/GenBank/DDBJ whole genome shotgun (WGS) entry which is preliminary data.</text>
</comment>
<protein>
    <submittedName>
        <fullName evidence="1">WbqC family protein</fullName>
    </submittedName>
</protein>
<evidence type="ECO:0000313" key="1">
    <source>
        <dbReference type="EMBL" id="NGZ90303.1"/>
    </source>
</evidence>
<dbReference type="AlphaFoldDB" id="A0A967DZK5"/>
<organism evidence="1 2">
    <name type="scientific">Psychroflexus maritimus</name>
    <dbReference type="NCBI Taxonomy" id="2714865"/>
    <lineage>
        <taxon>Bacteria</taxon>
        <taxon>Pseudomonadati</taxon>
        <taxon>Bacteroidota</taxon>
        <taxon>Flavobacteriia</taxon>
        <taxon>Flavobacteriales</taxon>
        <taxon>Flavobacteriaceae</taxon>
        <taxon>Psychroflexus</taxon>
    </lineage>
</organism>
<proteinExistence type="predicted"/>
<dbReference type="Proteomes" id="UP000643701">
    <property type="component" value="Unassembled WGS sequence"/>
</dbReference>
<gene>
    <name evidence="1" type="ORF">G7034_08555</name>
</gene>
<dbReference type="InterPro" id="IPR014985">
    <property type="entry name" value="WbqC"/>
</dbReference>
<dbReference type="RefSeq" id="WP_166400550.1">
    <property type="nucleotide sequence ID" value="NZ_JAANAS010000061.1"/>
</dbReference>
<sequence>MDDSCLPLTYFAPIDLIARALIAENWMFEVNENYQKQSYRSRQYIYGANGKLLLNIPIKHQKSEVRKKQLMKEVKIENDFPWQDLHWKSLEVAYRSSPYFEFYEDDLQPLYEKKYTYLIDFNWACWQILIDFMQLEIVPQKTTSFHLSYSAEINDLRGLAQAKRKHETENLRYAQVFEEKLGFIPNLSILDLLFSEGPNTSAILRELE</sequence>
<keyword evidence="2" id="KW-1185">Reference proteome</keyword>
<accession>A0A967DZK5</accession>
<dbReference type="EMBL" id="JAANAS010000061">
    <property type="protein sequence ID" value="NGZ90303.1"/>
    <property type="molecule type" value="Genomic_DNA"/>
</dbReference>
<reference evidence="1" key="1">
    <citation type="submission" date="2020-03" db="EMBL/GenBank/DDBJ databases">
        <title>Psychroflexus Maritimus sp. nov., isolate from marine sediment.</title>
        <authorList>
            <person name="Zhong Y.-L."/>
        </authorList>
    </citation>
    <scope>NUCLEOTIDE SEQUENCE</scope>
    <source>
        <strain evidence="1">C1</strain>
    </source>
</reference>
<name>A0A967DZK5_9FLAO</name>
<evidence type="ECO:0000313" key="2">
    <source>
        <dbReference type="Proteomes" id="UP000643701"/>
    </source>
</evidence>
<dbReference type="Pfam" id="PF08889">
    <property type="entry name" value="WbqC"/>
    <property type="match status" value="1"/>
</dbReference>